<dbReference type="Proteomes" id="UP000024635">
    <property type="component" value="Unassembled WGS sequence"/>
</dbReference>
<evidence type="ECO:0000313" key="3">
    <source>
        <dbReference type="Proteomes" id="UP000024635"/>
    </source>
</evidence>
<protein>
    <submittedName>
        <fullName evidence="2">Uncharacterized protein</fullName>
    </submittedName>
</protein>
<dbReference type="AlphaFoldDB" id="A0A016TE80"/>
<keyword evidence="1" id="KW-0812">Transmembrane</keyword>
<evidence type="ECO:0000313" key="2">
    <source>
        <dbReference type="EMBL" id="EYC00982.1"/>
    </source>
</evidence>
<keyword evidence="1" id="KW-1133">Transmembrane helix</keyword>
<accession>A0A016TE80</accession>
<feature type="transmembrane region" description="Helical" evidence="1">
    <location>
        <begin position="6"/>
        <end position="37"/>
    </location>
</feature>
<reference evidence="3" key="1">
    <citation type="journal article" date="2015" name="Nat. Genet.">
        <title>The genome and transcriptome of the zoonotic hookworm Ancylostoma ceylanicum identify infection-specific gene families.</title>
        <authorList>
            <person name="Schwarz E.M."/>
            <person name="Hu Y."/>
            <person name="Antoshechkin I."/>
            <person name="Miller M.M."/>
            <person name="Sternberg P.W."/>
            <person name="Aroian R.V."/>
        </authorList>
    </citation>
    <scope>NUCLEOTIDE SEQUENCE</scope>
    <source>
        <strain evidence="3">HY135</strain>
    </source>
</reference>
<sequence length="111" mass="12672">MTVLKAAYFLALQISLSLDSSLSLSWILFLLAIVYLFRIHDHQERICKHRPVNVSNVYAGRNLATRPKPLGKKTFNSMRVFPDFATIAGGRHTDKMDQEIPDERQMIIKGV</sequence>
<evidence type="ECO:0000256" key="1">
    <source>
        <dbReference type="SAM" id="Phobius"/>
    </source>
</evidence>
<gene>
    <name evidence="2" type="primary">Acey_s0111.g230</name>
    <name evidence="2" type="ORF">Y032_0111g230</name>
</gene>
<comment type="caution">
    <text evidence="2">The sequence shown here is derived from an EMBL/GenBank/DDBJ whole genome shotgun (WGS) entry which is preliminary data.</text>
</comment>
<dbReference type="EMBL" id="JARK01001447">
    <property type="protein sequence ID" value="EYC00982.1"/>
    <property type="molecule type" value="Genomic_DNA"/>
</dbReference>
<keyword evidence="1" id="KW-0472">Membrane</keyword>
<proteinExistence type="predicted"/>
<name>A0A016TE80_9BILA</name>
<organism evidence="2 3">
    <name type="scientific">Ancylostoma ceylanicum</name>
    <dbReference type="NCBI Taxonomy" id="53326"/>
    <lineage>
        <taxon>Eukaryota</taxon>
        <taxon>Metazoa</taxon>
        <taxon>Ecdysozoa</taxon>
        <taxon>Nematoda</taxon>
        <taxon>Chromadorea</taxon>
        <taxon>Rhabditida</taxon>
        <taxon>Rhabditina</taxon>
        <taxon>Rhabditomorpha</taxon>
        <taxon>Strongyloidea</taxon>
        <taxon>Ancylostomatidae</taxon>
        <taxon>Ancylostomatinae</taxon>
        <taxon>Ancylostoma</taxon>
    </lineage>
</organism>
<keyword evidence="3" id="KW-1185">Reference proteome</keyword>